<dbReference type="AlphaFoldDB" id="A0A2G1MCR5"/>
<sequence>MLAIHVENGQRIATLAYGTSSGRPRAPRLLVPVTDPDELACASLRKPTVFDAARRLRVPLDDPAFEPHPVLNTAVIGQLTGAAAARLALVQRQVTRGSDRRLPWGRARPSCTPAPIKHRRNRPLLSCKPPDRRDINTQSGG</sequence>
<evidence type="ECO:0000313" key="2">
    <source>
        <dbReference type="EMBL" id="PHP26529.1"/>
    </source>
</evidence>
<reference evidence="2 3" key="1">
    <citation type="submission" date="2017-08" db="EMBL/GenBank/DDBJ databases">
        <title>Draft Genome Sequence of Loktanella cinnabarina Strain XM1, Isolated from Coastal Surface Water.</title>
        <authorList>
            <person name="Ma R."/>
            <person name="Wang J."/>
            <person name="Wang Q."/>
            <person name="Ma Z."/>
            <person name="Li J."/>
            <person name="Chen L."/>
        </authorList>
    </citation>
    <scope>NUCLEOTIDE SEQUENCE [LARGE SCALE GENOMIC DNA]</scope>
    <source>
        <strain evidence="2 3">XM1</strain>
    </source>
</reference>
<accession>A0A2G1MCR5</accession>
<evidence type="ECO:0000313" key="3">
    <source>
        <dbReference type="Proteomes" id="UP000221860"/>
    </source>
</evidence>
<dbReference type="Proteomes" id="UP000221860">
    <property type="component" value="Unassembled WGS sequence"/>
</dbReference>
<comment type="caution">
    <text evidence="2">The sequence shown here is derived from an EMBL/GenBank/DDBJ whole genome shotgun (WGS) entry which is preliminary data.</text>
</comment>
<name>A0A2G1MCR5_9RHOB</name>
<keyword evidence="3" id="KW-1185">Reference proteome</keyword>
<gene>
    <name evidence="2" type="ORF">CJ301_15895</name>
</gene>
<proteinExistence type="predicted"/>
<dbReference type="OrthoDB" id="8442627at2"/>
<organism evidence="2 3">
    <name type="scientific">Limimaricola cinnabarinus</name>
    <dbReference type="NCBI Taxonomy" id="1125964"/>
    <lineage>
        <taxon>Bacteria</taxon>
        <taxon>Pseudomonadati</taxon>
        <taxon>Pseudomonadota</taxon>
        <taxon>Alphaproteobacteria</taxon>
        <taxon>Rhodobacterales</taxon>
        <taxon>Paracoccaceae</taxon>
        <taxon>Limimaricola</taxon>
    </lineage>
</organism>
<feature type="region of interest" description="Disordered" evidence="1">
    <location>
        <begin position="97"/>
        <end position="141"/>
    </location>
</feature>
<evidence type="ECO:0000256" key="1">
    <source>
        <dbReference type="SAM" id="MobiDB-lite"/>
    </source>
</evidence>
<protein>
    <submittedName>
        <fullName evidence="2">Uncharacterized protein</fullName>
    </submittedName>
</protein>
<dbReference type="EMBL" id="NQWH01000034">
    <property type="protein sequence ID" value="PHP26529.1"/>
    <property type="molecule type" value="Genomic_DNA"/>
</dbReference>